<keyword evidence="15" id="KW-1185">Reference proteome</keyword>
<keyword evidence="4" id="KW-0633">Potassium transport</keyword>
<feature type="transmembrane region" description="Helical" evidence="13">
    <location>
        <begin position="37"/>
        <end position="57"/>
    </location>
</feature>
<comment type="subcellular location">
    <subcellularLocation>
        <location evidence="1">Membrane</location>
        <topology evidence="1">Multi-pass membrane protein</topology>
    </subcellularLocation>
</comment>
<evidence type="ECO:0000313" key="15">
    <source>
        <dbReference type="Proteomes" id="UP000184092"/>
    </source>
</evidence>
<keyword evidence="11" id="KW-0407">Ion channel</keyword>
<feature type="transmembrane region" description="Helical" evidence="13">
    <location>
        <begin position="6"/>
        <end position="25"/>
    </location>
</feature>
<evidence type="ECO:0000256" key="6">
    <source>
        <dbReference type="ARBA" id="ARBA00022826"/>
    </source>
</evidence>
<organism evidence="14 15">
    <name type="scientific">Flavobacterium xinjiangense</name>
    <dbReference type="NCBI Taxonomy" id="178356"/>
    <lineage>
        <taxon>Bacteria</taxon>
        <taxon>Pseudomonadati</taxon>
        <taxon>Bacteroidota</taxon>
        <taxon>Flavobacteriia</taxon>
        <taxon>Flavobacteriales</taxon>
        <taxon>Flavobacteriaceae</taxon>
        <taxon>Flavobacterium</taxon>
    </lineage>
</organism>
<comment type="similarity">
    <text evidence="2">Belongs to the TMEM175 family.</text>
</comment>
<evidence type="ECO:0000256" key="12">
    <source>
        <dbReference type="ARBA" id="ARBA00034430"/>
    </source>
</evidence>
<evidence type="ECO:0000256" key="7">
    <source>
        <dbReference type="ARBA" id="ARBA00022958"/>
    </source>
</evidence>
<evidence type="ECO:0000256" key="4">
    <source>
        <dbReference type="ARBA" id="ARBA00022538"/>
    </source>
</evidence>
<gene>
    <name evidence="14" type="ORF">SAMN05216269_106229</name>
</gene>
<evidence type="ECO:0000256" key="3">
    <source>
        <dbReference type="ARBA" id="ARBA00022448"/>
    </source>
</evidence>
<accession>A0A1M7L906</accession>
<evidence type="ECO:0000256" key="1">
    <source>
        <dbReference type="ARBA" id="ARBA00004141"/>
    </source>
</evidence>
<keyword evidence="5 13" id="KW-0812">Transmembrane</keyword>
<dbReference type="PANTHER" id="PTHR31462:SF5">
    <property type="entry name" value="ENDOSOMAL_LYSOSOMAL PROTON CHANNEL TMEM175"/>
    <property type="match status" value="1"/>
</dbReference>
<keyword evidence="10 13" id="KW-0472">Membrane</keyword>
<dbReference type="InterPro" id="IPR010617">
    <property type="entry name" value="TMEM175-like"/>
</dbReference>
<keyword evidence="8 13" id="KW-1133">Transmembrane helix</keyword>
<dbReference type="PANTHER" id="PTHR31462">
    <property type="entry name" value="ENDOSOMAL/LYSOSOMAL POTASSIUM CHANNEL TMEM175"/>
    <property type="match status" value="1"/>
</dbReference>
<dbReference type="GO" id="GO:0016020">
    <property type="term" value="C:membrane"/>
    <property type="evidence" value="ECO:0007669"/>
    <property type="project" value="UniProtKB-SubCell"/>
</dbReference>
<evidence type="ECO:0000256" key="10">
    <source>
        <dbReference type="ARBA" id="ARBA00023136"/>
    </source>
</evidence>
<name>A0A1M7L906_9FLAO</name>
<dbReference type="EMBL" id="FRCL01000006">
    <property type="protein sequence ID" value="SHM74247.1"/>
    <property type="molecule type" value="Genomic_DNA"/>
</dbReference>
<dbReference type="STRING" id="178356.SAMN05216269_106229"/>
<feature type="transmembrane region" description="Helical" evidence="13">
    <location>
        <begin position="148"/>
        <end position="179"/>
    </location>
</feature>
<dbReference type="OrthoDB" id="7626281at2"/>
<dbReference type="InterPro" id="IPR036259">
    <property type="entry name" value="MFS_trans_sf"/>
</dbReference>
<proteinExistence type="inferred from homology"/>
<dbReference type="GO" id="GO:0015252">
    <property type="term" value="F:proton channel activity"/>
    <property type="evidence" value="ECO:0007669"/>
    <property type="project" value="InterPro"/>
</dbReference>
<feature type="transmembrane region" description="Helical" evidence="13">
    <location>
        <begin position="77"/>
        <end position="95"/>
    </location>
</feature>
<dbReference type="GO" id="GO:0005267">
    <property type="term" value="F:potassium channel activity"/>
    <property type="evidence" value="ECO:0007669"/>
    <property type="project" value="UniProtKB-KW"/>
</dbReference>
<evidence type="ECO:0000256" key="5">
    <source>
        <dbReference type="ARBA" id="ARBA00022692"/>
    </source>
</evidence>
<dbReference type="Proteomes" id="UP000184092">
    <property type="component" value="Unassembled WGS sequence"/>
</dbReference>
<evidence type="ECO:0000256" key="9">
    <source>
        <dbReference type="ARBA" id="ARBA00023065"/>
    </source>
</evidence>
<sequence>MDKHRLEMFSDGVLAIIITIMILEIKVPTGKNFSDLTALFPSFISYALSFIFVGIYWKNHYHLMQSISKINGTILWANLHFLFWLSLIPISTKWMGVHLFAKATMTLYGIILFLCSLHFWILQCVIITNEGANSLLAKAVGKDRKGKVTLLLYFIAILFSFLNEWIAGSIYVMVALIWLKRDKKIERKINSHEIDPAEKEIKSVQKRIGPHEE</sequence>
<comment type="catalytic activity">
    <reaction evidence="12">
        <text>K(+)(in) = K(+)(out)</text>
        <dbReference type="Rhea" id="RHEA:29463"/>
        <dbReference type="ChEBI" id="CHEBI:29103"/>
    </reaction>
</comment>
<evidence type="ECO:0000256" key="8">
    <source>
        <dbReference type="ARBA" id="ARBA00022989"/>
    </source>
</evidence>
<evidence type="ECO:0000256" key="2">
    <source>
        <dbReference type="ARBA" id="ARBA00006920"/>
    </source>
</evidence>
<keyword evidence="3" id="KW-0813">Transport</keyword>
<keyword evidence="7" id="KW-0630">Potassium</keyword>
<feature type="transmembrane region" description="Helical" evidence="13">
    <location>
        <begin position="107"/>
        <end position="128"/>
    </location>
</feature>
<keyword evidence="9" id="KW-0406">Ion transport</keyword>
<protein>
    <submittedName>
        <fullName evidence="14">Uncharacterized membrane protein</fullName>
    </submittedName>
</protein>
<dbReference type="RefSeq" id="WP_073208871.1">
    <property type="nucleotide sequence ID" value="NZ_FRCL01000006.1"/>
</dbReference>
<dbReference type="Pfam" id="PF06736">
    <property type="entry name" value="TMEM175"/>
    <property type="match status" value="1"/>
</dbReference>
<evidence type="ECO:0000256" key="11">
    <source>
        <dbReference type="ARBA" id="ARBA00023303"/>
    </source>
</evidence>
<dbReference type="AlphaFoldDB" id="A0A1M7L906"/>
<dbReference type="SUPFAM" id="SSF103473">
    <property type="entry name" value="MFS general substrate transporter"/>
    <property type="match status" value="1"/>
</dbReference>
<evidence type="ECO:0000313" key="14">
    <source>
        <dbReference type="EMBL" id="SHM74247.1"/>
    </source>
</evidence>
<keyword evidence="6" id="KW-0631">Potassium channel</keyword>
<evidence type="ECO:0000256" key="13">
    <source>
        <dbReference type="SAM" id="Phobius"/>
    </source>
</evidence>
<reference evidence="15" key="1">
    <citation type="submission" date="2016-11" db="EMBL/GenBank/DDBJ databases">
        <authorList>
            <person name="Varghese N."/>
            <person name="Submissions S."/>
        </authorList>
    </citation>
    <scope>NUCLEOTIDE SEQUENCE [LARGE SCALE GENOMIC DNA]</scope>
    <source>
        <strain evidence="15">CGMCC 1.2749</strain>
    </source>
</reference>